<organism evidence="2 3">
    <name type="scientific">Stephania yunnanensis</name>
    <dbReference type="NCBI Taxonomy" id="152371"/>
    <lineage>
        <taxon>Eukaryota</taxon>
        <taxon>Viridiplantae</taxon>
        <taxon>Streptophyta</taxon>
        <taxon>Embryophyta</taxon>
        <taxon>Tracheophyta</taxon>
        <taxon>Spermatophyta</taxon>
        <taxon>Magnoliopsida</taxon>
        <taxon>Ranunculales</taxon>
        <taxon>Menispermaceae</taxon>
        <taxon>Menispermoideae</taxon>
        <taxon>Cissampelideae</taxon>
        <taxon>Stephania</taxon>
    </lineage>
</organism>
<sequence>MDHEAWGDQVVAVTGGSSYKGERLRNCSLITLITGMIKARPEIVGGWNLVAAWKAGTEAGELEKHSGKGLGNSCKSGMKRVPRL</sequence>
<name>A0AAP0E536_9MAGN</name>
<feature type="region of interest" description="Disordered" evidence="1">
    <location>
        <begin position="62"/>
        <end position="84"/>
    </location>
</feature>
<reference evidence="2 3" key="1">
    <citation type="submission" date="2024-01" db="EMBL/GenBank/DDBJ databases">
        <title>Genome assemblies of Stephania.</title>
        <authorList>
            <person name="Yang L."/>
        </authorList>
    </citation>
    <scope>NUCLEOTIDE SEQUENCE [LARGE SCALE GENOMIC DNA]</scope>
    <source>
        <strain evidence="2">YNDBR</strain>
        <tissue evidence="2">Leaf</tissue>
    </source>
</reference>
<dbReference type="Proteomes" id="UP001420932">
    <property type="component" value="Unassembled WGS sequence"/>
</dbReference>
<keyword evidence="3" id="KW-1185">Reference proteome</keyword>
<accession>A0AAP0E536</accession>
<protein>
    <submittedName>
        <fullName evidence="2">Uncharacterized protein</fullName>
    </submittedName>
</protein>
<evidence type="ECO:0000313" key="3">
    <source>
        <dbReference type="Proteomes" id="UP001420932"/>
    </source>
</evidence>
<gene>
    <name evidence="2" type="ORF">Syun_029145</name>
</gene>
<proteinExistence type="predicted"/>
<evidence type="ECO:0000313" key="2">
    <source>
        <dbReference type="EMBL" id="KAK9086751.1"/>
    </source>
</evidence>
<dbReference type="EMBL" id="JBBNAF010000013">
    <property type="protein sequence ID" value="KAK9086751.1"/>
    <property type="molecule type" value="Genomic_DNA"/>
</dbReference>
<dbReference type="AlphaFoldDB" id="A0AAP0E536"/>
<evidence type="ECO:0000256" key="1">
    <source>
        <dbReference type="SAM" id="MobiDB-lite"/>
    </source>
</evidence>
<comment type="caution">
    <text evidence="2">The sequence shown here is derived from an EMBL/GenBank/DDBJ whole genome shotgun (WGS) entry which is preliminary data.</text>
</comment>